<evidence type="ECO:0000256" key="1">
    <source>
        <dbReference type="SAM" id="MobiDB-lite"/>
    </source>
</evidence>
<sequence length="34" mass="4150">MYERKKIEIQNNQKKRSADNSLTLKREEGNEKRN</sequence>
<proteinExistence type="predicted"/>
<feature type="compositionally biased region" description="Basic and acidic residues" evidence="1">
    <location>
        <begin position="24"/>
        <end position="34"/>
    </location>
</feature>
<dbReference type="AlphaFoldDB" id="A0A0G0MW01"/>
<reference evidence="2 3" key="1">
    <citation type="journal article" date="2015" name="Nature">
        <title>rRNA introns, odd ribosomes, and small enigmatic genomes across a large radiation of phyla.</title>
        <authorList>
            <person name="Brown C.T."/>
            <person name="Hug L.A."/>
            <person name="Thomas B.C."/>
            <person name="Sharon I."/>
            <person name="Castelle C.J."/>
            <person name="Singh A."/>
            <person name="Wilkins M.J."/>
            <person name="Williams K.H."/>
            <person name="Banfield J.F."/>
        </authorList>
    </citation>
    <scope>NUCLEOTIDE SEQUENCE [LARGE SCALE GENOMIC DNA]</scope>
</reference>
<organism evidence="2 3">
    <name type="scientific">Candidatus Falkowbacteria bacterium GW2011_GWE1_38_31</name>
    <dbReference type="NCBI Taxonomy" id="1618638"/>
    <lineage>
        <taxon>Bacteria</taxon>
        <taxon>Candidatus Falkowiibacteriota</taxon>
    </lineage>
</organism>
<protein>
    <submittedName>
        <fullName evidence="2">Uncharacterized protein</fullName>
    </submittedName>
</protein>
<comment type="caution">
    <text evidence="2">The sequence shown here is derived from an EMBL/GenBank/DDBJ whole genome shotgun (WGS) entry which is preliminary data.</text>
</comment>
<evidence type="ECO:0000313" key="2">
    <source>
        <dbReference type="EMBL" id="KKQ69096.1"/>
    </source>
</evidence>
<accession>A0A0G0MW01</accession>
<gene>
    <name evidence="2" type="ORF">US91_C0016G0004</name>
</gene>
<name>A0A0G0MW01_9BACT</name>
<evidence type="ECO:0000313" key="3">
    <source>
        <dbReference type="Proteomes" id="UP000034022"/>
    </source>
</evidence>
<dbReference type="Proteomes" id="UP000034022">
    <property type="component" value="Unassembled WGS sequence"/>
</dbReference>
<feature type="region of interest" description="Disordered" evidence="1">
    <location>
        <begin position="1"/>
        <end position="34"/>
    </location>
</feature>
<dbReference type="EMBL" id="LBUU01000016">
    <property type="protein sequence ID" value="KKQ69096.1"/>
    <property type="molecule type" value="Genomic_DNA"/>
</dbReference>